<feature type="region of interest" description="Disordered" evidence="1">
    <location>
        <begin position="286"/>
        <end position="320"/>
    </location>
</feature>
<dbReference type="EMBL" id="MCFH01000135">
    <property type="protein sequence ID" value="ORX37488.1"/>
    <property type="molecule type" value="Genomic_DNA"/>
</dbReference>
<name>A0A1Y1UHF8_9FUNG</name>
<reference evidence="2 3" key="1">
    <citation type="submission" date="2016-08" db="EMBL/GenBank/DDBJ databases">
        <title>Genomes of anaerobic fungi encode conserved fungal cellulosomes for biomass hydrolysis.</title>
        <authorList>
            <consortium name="DOE Joint Genome Institute"/>
            <person name="Haitjema C.H."/>
            <person name="Gilmore S.P."/>
            <person name="Henske J.K."/>
            <person name="Solomon K.V."/>
            <person name="De Groot R."/>
            <person name="Kuo A."/>
            <person name="Mondo S.J."/>
            <person name="Salamov A.A."/>
            <person name="Labutti K."/>
            <person name="Zhao Z."/>
            <person name="Chiniquy J."/>
            <person name="Barry K."/>
            <person name="Brewer H.M."/>
            <person name="Purvine S.O."/>
            <person name="Wright A.T."/>
            <person name="Boxma B."/>
            <person name="Van Alen T."/>
            <person name="Hackstein J.H."/>
            <person name="Baker S.E."/>
            <person name="Grigoriev I.V."/>
            <person name="O'Malley M.A."/>
        </authorList>
    </citation>
    <scope>NUCLEOTIDE SEQUENCE [LARGE SCALE GENOMIC DNA]</scope>
    <source>
        <strain evidence="3">finn</strain>
    </source>
</reference>
<sequence length="368" mass="42233">MDLGSNSNYVLVIIILNRTSPESVRLDLPLRNNDKGIHSIQLFTPLIHKTTMSKFHTVVKVGNEVIVWKTWFGNEATQFNLKTLRIDNCQIQNFSEYNKNTKRVSLIIQQDIIDIKTCVTASACLLSSYTIESNQNNNFIALSESGDIYTWKLIPKREKLKQKSSISNIAVNIGRAAIPVKLHNFEFKKLSSDELMLDEFIIYVVEYFFDAEQEARKNNNNSSNILTEKKKKKNAKGKDSDIAMVKYSKLDIFSPESTRKNAWEITSLLIWILKKLFQIVSASPKNTTTWNTSSLTSNANSQSIPNKNNNDNNNSNNKKLIEKSENNNNFYHLKNNEARTKNFQKLSQKERIKASKLLAAETRSQLRR</sequence>
<evidence type="ECO:0000313" key="2">
    <source>
        <dbReference type="EMBL" id="ORX37488.1"/>
    </source>
</evidence>
<gene>
    <name evidence="2" type="ORF">BCR36DRAFT_588393</name>
</gene>
<reference evidence="2 3" key="2">
    <citation type="submission" date="2016-08" db="EMBL/GenBank/DDBJ databases">
        <title>Pervasive Adenine N6-methylation of Active Genes in Fungi.</title>
        <authorList>
            <consortium name="DOE Joint Genome Institute"/>
            <person name="Mondo S.J."/>
            <person name="Dannebaum R.O."/>
            <person name="Kuo R.C."/>
            <person name="Labutti K."/>
            <person name="Haridas S."/>
            <person name="Kuo A."/>
            <person name="Salamov A."/>
            <person name="Ahrendt S.R."/>
            <person name="Lipzen A."/>
            <person name="Sullivan W."/>
            <person name="Andreopoulos W.B."/>
            <person name="Clum A."/>
            <person name="Lindquist E."/>
            <person name="Daum C."/>
            <person name="Ramamoorthy G.K."/>
            <person name="Gryganskyi A."/>
            <person name="Culley D."/>
            <person name="Magnuson J.K."/>
            <person name="James T.Y."/>
            <person name="O'Malley M.A."/>
            <person name="Stajich J.E."/>
            <person name="Spatafora J.W."/>
            <person name="Visel A."/>
            <person name="Grigoriev I.V."/>
        </authorList>
    </citation>
    <scope>NUCLEOTIDE SEQUENCE [LARGE SCALE GENOMIC DNA]</scope>
    <source>
        <strain evidence="3">finn</strain>
    </source>
</reference>
<evidence type="ECO:0000313" key="3">
    <source>
        <dbReference type="Proteomes" id="UP000193719"/>
    </source>
</evidence>
<proteinExistence type="predicted"/>
<dbReference type="OrthoDB" id="1893551at2759"/>
<accession>A0A1Y1UHF8</accession>
<feature type="compositionally biased region" description="Low complexity" evidence="1">
    <location>
        <begin position="286"/>
        <end position="318"/>
    </location>
</feature>
<organism evidence="2 3">
    <name type="scientific">Piromyces finnis</name>
    <dbReference type="NCBI Taxonomy" id="1754191"/>
    <lineage>
        <taxon>Eukaryota</taxon>
        <taxon>Fungi</taxon>
        <taxon>Fungi incertae sedis</taxon>
        <taxon>Chytridiomycota</taxon>
        <taxon>Chytridiomycota incertae sedis</taxon>
        <taxon>Neocallimastigomycetes</taxon>
        <taxon>Neocallimastigales</taxon>
        <taxon>Neocallimastigaceae</taxon>
        <taxon>Piromyces</taxon>
    </lineage>
</organism>
<protein>
    <submittedName>
        <fullName evidence="2">Uncharacterized protein</fullName>
    </submittedName>
</protein>
<comment type="caution">
    <text evidence="2">The sequence shown here is derived from an EMBL/GenBank/DDBJ whole genome shotgun (WGS) entry which is preliminary data.</text>
</comment>
<dbReference type="AlphaFoldDB" id="A0A1Y1UHF8"/>
<dbReference type="Proteomes" id="UP000193719">
    <property type="component" value="Unassembled WGS sequence"/>
</dbReference>
<keyword evidence="3" id="KW-1185">Reference proteome</keyword>
<dbReference type="STRING" id="1754191.A0A1Y1UHF8"/>
<evidence type="ECO:0000256" key="1">
    <source>
        <dbReference type="SAM" id="MobiDB-lite"/>
    </source>
</evidence>